<dbReference type="Pfam" id="PF01514">
    <property type="entry name" value="YscJ_FliF"/>
    <property type="match status" value="1"/>
</dbReference>
<sequence>MNALFEQFRAFGAGRLTAIFGLAAGVAAALMYFSGAMGGASQSLLYSGLDPADTAATSQLLDQANIPYEIREGGTAIYVERDQVDEARVRVASNGPLSGASVGYEIFDRQDSFGQTSFVQNINAKRAMEGELARTIQSLNYVSSARVHLNLPERRLFARDQQSPTAAVTIATNGRLNSEQVRVIRNIVASSSGIAPTGVSIADDRGRQLASGGDGQSAGSILMDERRGEIEAQLRQNILDIVEGVVGVGAARVQVNAELDRQSVTQSSEIFDPNGQVVRSRQRGEDLSNDQDGANQNRVSASENLPDAGDGAAEDGPSSLSSRESTSERVNYEISSTTRTEIIEAGAINRLSVAVAVDGVLETAEDGTVTWRERPQAEIDRIEGLVRSAMGFVNEPGVRQDLLTVSQMEFARTDPLLGTPAASGFSFSKNDMMRAAEIAVMFITALLIIFLVARPLVKGASGVAMPQGLALAGAGADGAVQGAPAPAALPTPANRPAALPAAGGGAAREDSIDIEKIDGQVKASSLKKVANIVESHPEESISILRTWLHES</sequence>
<keyword evidence="4" id="KW-1003">Cell membrane</keyword>
<evidence type="ECO:0000256" key="1">
    <source>
        <dbReference type="ARBA" id="ARBA00004117"/>
    </source>
</evidence>
<dbReference type="PIRSF" id="PIRSF004862">
    <property type="entry name" value="FliF"/>
    <property type="match status" value="1"/>
</dbReference>
<protein>
    <recommendedName>
        <fullName evidence="9">Flagellar M-ring protein</fullName>
    </recommendedName>
</protein>
<comment type="subcellular location">
    <subcellularLocation>
        <location evidence="1 9">Bacterial flagellum basal body</location>
    </subcellularLocation>
    <subcellularLocation>
        <location evidence="2">Cell membrane</location>
        <topology evidence="2">Multi-pass membrane protein</topology>
    </subcellularLocation>
</comment>
<dbReference type="EMBL" id="RBIM01000001">
    <property type="protein sequence ID" value="RKR04058.1"/>
    <property type="molecule type" value="Genomic_DNA"/>
</dbReference>
<dbReference type="InterPro" id="IPR043427">
    <property type="entry name" value="YscJ/FliF"/>
</dbReference>
<evidence type="ECO:0000256" key="8">
    <source>
        <dbReference type="ARBA" id="ARBA00023143"/>
    </source>
</evidence>
<name>A0A495DMA8_9PROT</name>
<proteinExistence type="inferred from homology"/>
<evidence type="ECO:0000259" key="12">
    <source>
        <dbReference type="Pfam" id="PF01514"/>
    </source>
</evidence>
<keyword evidence="8 9" id="KW-0975">Bacterial flagellum</keyword>
<dbReference type="GO" id="GO:0005886">
    <property type="term" value="C:plasma membrane"/>
    <property type="evidence" value="ECO:0007669"/>
    <property type="project" value="UniProtKB-SubCell"/>
</dbReference>
<evidence type="ECO:0000256" key="5">
    <source>
        <dbReference type="ARBA" id="ARBA00022692"/>
    </source>
</evidence>
<feature type="transmembrane region" description="Helical" evidence="11">
    <location>
        <begin position="12"/>
        <end position="33"/>
    </location>
</feature>
<feature type="compositionally biased region" description="Low complexity" evidence="10">
    <location>
        <begin position="485"/>
        <end position="501"/>
    </location>
</feature>
<evidence type="ECO:0000256" key="9">
    <source>
        <dbReference type="PIRNR" id="PIRNR004862"/>
    </source>
</evidence>
<feature type="transmembrane region" description="Helical" evidence="11">
    <location>
        <begin position="438"/>
        <end position="457"/>
    </location>
</feature>
<keyword evidence="14" id="KW-0282">Flagellum</keyword>
<keyword evidence="14" id="KW-0969">Cilium</keyword>
<evidence type="ECO:0000256" key="11">
    <source>
        <dbReference type="SAM" id="Phobius"/>
    </source>
</evidence>
<evidence type="ECO:0000256" key="2">
    <source>
        <dbReference type="ARBA" id="ARBA00004651"/>
    </source>
</evidence>
<evidence type="ECO:0000313" key="14">
    <source>
        <dbReference type="EMBL" id="RKR04058.1"/>
    </source>
</evidence>
<feature type="domain" description="Flagellar M-ring N-terminal" evidence="12">
    <location>
        <begin position="41"/>
        <end position="210"/>
    </location>
</feature>
<comment type="similarity">
    <text evidence="3 9">Belongs to the FliF family.</text>
</comment>
<evidence type="ECO:0000256" key="10">
    <source>
        <dbReference type="SAM" id="MobiDB-lite"/>
    </source>
</evidence>
<dbReference type="Gene3D" id="3.30.300.30">
    <property type="match status" value="1"/>
</dbReference>
<dbReference type="GO" id="GO:0003774">
    <property type="term" value="F:cytoskeletal motor activity"/>
    <property type="evidence" value="ECO:0007669"/>
    <property type="project" value="InterPro"/>
</dbReference>
<dbReference type="PANTHER" id="PTHR30046:SF0">
    <property type="entry name" value="FLAGELLAR M-RING PROTEIN"/>
    <property type="match status" value="1"/>
</dbReference>
<keyword evidence="5 11" id="KW-0812">Transmembrane</keyword>
<accession>A0A495DMA8</accession>
<evidence type="ECO:0000256" key="6">
    <source>
        <dbReference type="ARBA" id="ARBA00022989"/>
    </source>
</evidence>
<dbReference type="NCBIfam" id="TIGR00206">
    <property type="entry name" value="fliF"/>
    <property type="match status" value="1"/>
</dbReference>
<reference evidence="14 15" key="1">
    <citation type="submission" date="2018-10" db="EMBL/GenBank/DDBJ databases">
        <title>Genomic Encyclopedia of Type Strains, Phase IV (KMG-IV): sequencing the most valuable type-strain genomes for metagenomic binning, comparative biology and taxonomic classification.</title>
        <authorList>
            <person name="Goeker M."/>
        </authorList>
    </citation>
    <scope>NUCLEOTIDE SEQUENCE [LARGE SCALE GENOMIC DNA]</scope>
    <source>
        <strain evidence="14 15">DSM 4734</strain>
    </source>
</reference>
<evidence type="ECO:0000259" key="13">
    <source>
        <dbReference type="Pfam" id="PF08345"/>
    </source>
</evidence>
<evidence type="ECO:0000256" key="4">
    <source>
        <dbReference type="ARBA" id="ARBA00022475"/>
    </source>
</evidence>
<dbReference type="GO" id="GO:0009431">
    <property type="term" value="C:bacterial-type flagellum basal body, MS ring"/>
    <property type="evidence" value="ECO:0007669"/>
    <property type="project" value="InterPro"/>
</dbReference>
<keyword evidence="6 11" id="KW-1133">Transmembrane helix</keyword>
<keyword evidence="7 11" id="KW-0472">Membrane</keyword>
<dbReference type="AlphaFoldDB" id="A0A495DMA8"/>
<dbReference type="RefSeq" id="WP_075189475.1">
    <property type="nucleotide sequence ID" value="NZ_RBIM01000001.1"/>
</dbReference>
<keyword evidence="14" id="KW-0966">Cell projection</keyword>
<dbReference type="InterPro" id="IPR006182">
    <property type="entry name" value="FliF_N_dom"/>
</dbReference>
<evidence type="ECO:0000313" key="15">
    <source>
        <dbReference type="Proteomes" id="UP000273675"/>
    </source>
</evidence>
<dbReference type="InterPro" id="IPR045851">
    <property type="entry name" value="AMP-bd_C_sf"/>
</dbReference>
<comment type="function">
    <text evidence="9">The M ring may be actively involved in energy transduction.</text>
</comment>
<comment type="caution">
    <text evidence="14">The sequence shown here is derived from an EMBL/GenBank/DDBJ whole genome shotgun (WGS) entry which is preliminary data.</text>
</comment>
<dbReference type="PANTHER" id="PTHR30046">
    <property type="entry name" value="FLAGELLAR M-RING PROTEIN"/>
    <property type="match status" value="1"/>
</dbReference>
<gene>
    <name evidence="14" type="ORF">C7435_0501</name>
</gene>
<dbReference type="InterPro" id="IPR000067">
    <property type="entry name" value="FlgMring_FliF"/>
</dbReference>
<feature type="domain" description="Flagellar M-ring C-terminal" evidence="13">
    <location>
        <begin position="244"/>
        <end position="410"/>
    </location>
</feature>
<dbReference type="Pfam" id="PF08345">
    <property type="entry name" value="YscJ_FliF_C"/>
    <property type="match status" value="1"/>
</dbReference>
<feature type="region of interest" description="Disordered" evidence="10">
    <location>
        <begin position="266"/>
        <end position="330"/>
    </location>
</feature>
<organism evidence="14 15">
    <name type="scientific">Maricaulis maris</name>
    <dbReference type="NCBI Taxonomy" id="74318"/>
    <lineage>
        <taxon>Bacteria</taxon>
        <taxon>Pseudomonadati</taxon>
        <taxon>Pseudomonadota</taxon>
        <taxon>Alphaproteobacteria</taxon>
        <taxon>Maricaulales</taxon>
        <taxon>Maricaulaceae</taxon>
        <taxon>Maricaulis</taxon>
    </lineage>
</organism>
<evidence type="ECO:0000256" key="7">
    <source>
        <dbReference type="ARBA" id="ARBA00023136"/>
    </source>
</evidence>
<evidence type="ECO:0000256" key="3">
    <source>
        <dbReference type="ARBA" id="ARBA00007971"/>
    </source>
</evidence>
<dbReference type="PRINTS" id="PR01009">
    <property type="entry name" value="FLGMRINGFLIF"/>
</dbReference>
<dbReference type="Proteomes" id="UP000273675">
    <property type="component" value="Unassembled WGS sequence"/>
</dbReference>
<dbReference type="GO" id="GO:0071973">
    <property type="term" value="P:bacterial-type flagellum-dependent cell motility"/>
    <property type="evidence" value="ECO:0007669"/>
    <property type="project" value="InterPro"/>
</dbReference>
<dbReference type="OrthoDB" id="9807026at2"/>
<feature type="region of interest" description="Disordered" evidence="10">
    <location>
        <begin position="485"/>
        <end position="504"/>
    </location>
</feature>
<dbReference type="InterPro" id="IPR013556">
    <property type="entry name" value="Flag_M-ring_C"/>
</dbReference>
<feature type="compositionally biased region" description="Polar residues" evidence="10">
    <location>
        <begin position="290"/>
        <end position="303"/>
    </location>
</feature>